<dbReference type="OrthoDB" id="6146418at2759"/>
<keyword evidence="2" id="KW-1133">Transmembrane helix</keyword>
<dbReference type="InterPro" id="IPR035234">
    <property type="entry name" value="IgGFc-bd_N"/>
</dbReference>
<dbReference type="Pfam" id="PF17517">
    <property type="entry name" value="IgGFc_binding"/>
    <property type="match status" value="1"/>
</dbReference>
<evidence type="ECO:0000259" key="3">
    <source>
        <dbReference type="Pfam" id="PF17517"/>
    </source>
</evidence>
<evidence type="ECO:0000313" key="4">
    <source>
        <dbReference type="EMBL" id="OWF53133.1"/>
    </source>
</evidence>
<evidence type="ECO:0000313" key="5">
    <source>
        <dbReference type="Proteomes" id="UP000242188"/>
    </source>
</evidence>
<reference evidence="4 5" key="1">
    <citation type="journal article" date="2017" name="Nat. Ecol. Evol.">
        <title>Scallop genome provides insights into evolution of bilaterian karyotype and development.</title>
        <authorList>
            <person name="Wang S."/>
            <person name="Zhang J."/>
            <person name="Jiao W."/>
            <person name="Li J."/>
            <person name="Xun X."/>
            <person name="Sun Y."/>
            <person name="Guo X."/>
            <person name="Huan P."/>
            <person name="Dong B."/>
            <person name="Zhang L."/>
            <person name="Hu X."/>
            <person name="Sun X."/>
            <person name="Wang J."/>
            <person name="Zhao C."/>
            <person name="Wang Y."/>
            <person name="Wang D."/>
            <person name="Huang X."/>
            <person name="Wang R."/>
            <person name="Lv J."/>
            <person name="Li Y."/>
            <person name="Zhang Z."/>
            <person name="Liu B."/>
            <person name="Lu W."/>
            <person name="Hui Y."/>
            <person name="Liang J."/>
            <person name="Zhou Z."/>
            <person name="Hou R."/>
            <person name="Li X."/>
            <person name="Liu Y."/>
            <person name="Li H."/>
            <person name="Ning X."/>
            <person name="Lin Y."/>
            <person name="Zhao L."/>
            <person name="Xing Q."/>
            <person name="Dou J."/>
            <person name="Li Y."/>
            <person name="Mao J."/>
            <person name="Guo H."/>
            <person name="Dou H."/>
            <person name="Li T."/>
            <person name="Mu C."/>
            <person name="Jiang W."/>
            <person name="Fu Q."/>
            <person name="Fu X."/>
            <person name="Miao Y."/>
            <person name="Liu J."/>
            <person name="Yu Q."/>
            <person name="Li R."/>
            <person name="Liao H."/>
            <person name="Li X."/>
            <person name="Kong Y."/>
            <person name="Jiang Z."/>
            <person name="Chourrout D."/>
            <person name="Li R."/>
            <person name="Bao Z."/>
        </authorList>
    </citation>
    <scope>NUCLEOTIDE SEQUENCE [LARGE SCALE GENOMIC DNA]</scope>
    <source>
        <strain evidence="4 5">PY_sf001</strain>
    </source>
</reference>
<keyword evidence="2" id="KW-0812">Transmembrane</keyword>
<dbReference type="PANTHER" id="PTHR46534">
    <property type="entry name" value="IGGFC_BINDING DOMAIN-CONTAINING PROTEIN"/>
    <property type="match status" value="1"/>
</dbReference>
<protein>
    <submittedName>
        <fullName evidence="4">IgGFc-binding protein</fullName>
    </submittedName>
</protein>
<sequence length="560" mass="61371">MNSGKNVQIYINIVNPLDTGVLVNISAPRISSFTTKQERVPPKDVIVIEINTADFEITGTGKSGKGILIQSNVSDLIITGLSFALISADMYFARKASQLGTEYIIITHCERNGICQFAVIAREDTTVLEIMFPQYFATSVVFDGTVYGPGDIMVLTLQETQTFQIQSTSDLSGVKIMATNEKRFSVLSGSSQTSMKNSHAHDYIADMVPPLAAWGSEYVLVRRNLTQYFYDYVKFAVAASGANISIIGCGAVLYHQIPKFQTYLFNMTCERVHVISNEPVLIAHFPVGVNHSDPAMFFPTPINHFISKYTIYIPPGFIYCAIAFVIETRQVNDFNFNSFTGSFTNWQEIDQSVYSIAWARDINSGVMEINHTSPFGGHVICERPWVIVALPIGLGNVILKEPQDHLSPSIIADSLTTQNVYETSIDASSTSRTTASKDDTEQTAGTSDSNVSLKMASDVTTIQTHVNASEPMLNCSCCKMPSYSDSDLPPSEILLEITNELKKSLIVPKKTTSKYVRSLSSASDARTSSAAIGGVGIVVLCVVFGSIVAIDIMTLFQKRR</sequence>
<evidence type="ECO:0000256" key="1">
    <source>
        <dbReference type="SAM" id="MobiDB-lite"/>
    </source>
</evidence>
<comment type="caution">
    <text evidence="4">The sequence shown here is derived from an EMBL/GenBank/DDBJ whole genome shotgun (WGS) entry which is preliminary data.</text>
</comment>
<dbReference type="EMBL" id="NEDP02001506">
    <property type="protein sequence ID" value="OWF53133.1"/>
    <property type="molecule type" value="Genomic_DNA"/>
</dbReference>
<organism evidence="4 5">
    <name type="scientific">Mizuhopecten yessoensis</name>
    <name type="common">Japanese scallop</name>
    <name type="synonym">Patinopecten yessoensis</name>
    <dbReference type="NCBI Taxonomy" id="6573"/>
    <lineage>
        <taxon>Eukaryota</taxon>
        <taxon>Metazoa</taxon>
        <taxon>Spiralia</taxon>
        <taxon>Lophotrochozoa</taxon>
        <taxon>Mollusca</taxon>
        <taxon>Bivalvia</taxon>
        <taxon>Autobranchia</taxon>
        <taxon>Pteriomorphia</taxon>
        <taxon>Pectinida</taxon>
        <taxon>Pectinoidea</taxon>
        <taxon>Pectinidae</taxon>
        <taxon>Mizuhopecten</taxon>
    </lineage>
</organism>
<feature type="transmembrane region" description="Helical" evidence="2">
    <location>
        <begin position="530"/>
        <end position="556"/>
    </location>
</feature>
<feature type="domain" description="IgGFc-binding protein N-terminal" evidence="3">
    <location>
        <begin position="94"/>
        <end position="379"/>
    </location>
</feature>
<evidence type="ECO:0000256" key="2">
    <source>
        <dbReference type="SAM" id="Phobius"/>
    </source>
</evidence>
<gene>
    <name evidence="4" type="ORF">KP79_PYT25494</name>
</gene>
<feature type="region of interest" description="Disordered" evidence="1">
    <location>
        <begin position="426"/>
        <end position="449"/>
    </location>
</feature>
<keyword evidence="2" id="KW-0472">Membrane</keyword>
<dbReference type="PANTHER" id="PTHR46534:SF1">
    <property type="entry name" value="IGGFC-BINDING PROTEIN N-TERMINAL DOMAIN-CONTAINING PROTEIN"/>
    <property type="match status" value="1"/>
</dbReference>
<dbReference type="AlphaFoldDB" id="A0A210QWP4"/>
<keyword evidence="5" id="KW-1185">Reference proteome</keyword>
<proteinExistence type="predicted"/>
<accession>A0A210QWP4</accession>
<dbReference type="Proteomes" id="UP000242188">
    <property type="component" value="Unassembled WGS sequence"/>
</dbReference>
<name>A0A210QWP4_MIZYE</name>